<accession>K6YUT6</accession>
<evidence type="ECO:0000313" key="4">
    <source>
        <dbReference type="EMBL" id="GAC21922.1"/>
    </source>
</evidence>
<dbReference type="Pfam" id="PF01467">
    <property type="entry name" value="CTP_transf_like"/>
    <property type="match status" value="1"/>
</dbReference>
<dbReference type="SUPFAM" id="SSF52374">
    <property type="entry name" value="Nucleotidylyl transferase"/>
    <property type="match status" value="1"/>
</dbReference>
<proteinExistence type="predicted"/>
<evidence type="ECO:0000256" key="2">
    <source>
        <dbReference type="ARBA" id="ARBA00022695"/>
    </source>
</evidence>
<dbReference type="NCBIfam" id="TIGR00125">
    <property type="entry name" value="cyt_tran_rel"/>
    <property type="match status" value="1"/>
</dbReference>
<dbReference type="EC" id="2.7.7.39" evidence="4"/>
<dbReference type="Gene3D" id="3.40.50.620">
    <property type="entry name" value="HUPs"/>
    <property type="match status" value="1"/>
</dbReference>
<dbReference type="EMBL" id="BAEO01000065">
    <property type="protein sequence ID" value="GAC21922.1"/>
    <property type="molecule type" value="Genomic_DNA"/>
</dbReference>
<protein>
    <submittedName>
        <fullName evidence="4">Glycerol-3-phosphate cytidylyltransferase</fullName>
        <ecNumber evidence="4">2.7.7.39</ecNumber>
    </submittedName>
</protein>
<reference evidence="4 5" key="1">
    <citation type="journal article" date="2017" name="Antonie Van Leeuwenhoek">
        <title>Rhizobium rhizosphaerae sp. nov., a novel species isolated from rice rhizosphere.</title>
        <authorList>
            <person name="Zhao J.J."/>
            <person name="Zhang J."/>
            <person name="Zhang R.J."/>
            <person name="Zhang C.W."/>
            <person name="Yin H.Q."/>
            <person name="Zhang X.X."/>
        </authorList>
    </citation>
    <scope>NUCLEOTIDE SEQUENCE [LARGE SCALE GENOMIC DNA]</scope>
    <source>
        <strain evidence="4 5">BSs20135</strain>
    </source>
</reference>
<dbReference type="InterPro" id="IPR004821">
    <property type="entry name" value="Cyt_trans-like"/>
</dbReference>
<dbReference type="eggNOG" id="COG0615">
    <property type="taxonomic scope" value="Bacteria"/>
</dbReference>
<dbReference type="STRING" id="493475.GARC_4987"/>
<gene>
    <name evidence="4" type="primary">tagD</name>
    <name evidence="4" type="ORF">GARC_4987</name>
</gene>
<dbReference type="PANTHER" id="PTHR43793:SF1">
    <property type="entry name" value="FAD SYNTHASE"/>
    <property type="match status" value="1"/>
</dbReference>
<keyword evidence="1 4" id="KW-0808">Transferase</keyword>
<dbReference type="OrthoDB" id="9802794at2"/>
<keyword evidence="2 4" id="KW-0548">Nucleotidyltransferase</keyword>
<evidence type="ECO:0000256" key="1">
    <source>
        <dbReference type="ARBA" id="ARBA00022679"/>
    </source>
</evidence>
<dbReference type="Proteomes" id="UP000006327">
    <property type="component" value="Unassembled WGS sequence"/>
</dbReference>
<dbReference type="InterPro" id="IPR050385">
    <property type="entry name" value="Archaeal_FAD_synthase"/>
</dbReference>
<keyword evidence="5" id="KW-1185">Reference proteome</keyword>
<organism evidence="4 5">
    <name type="scientific">Paraglaciecola arctica BSs20135</name>
    <dbReference type="NCBI Taxonomy" id="493475"/>
    <lineage>
        <taxon>Bacteria</taxon>
        <taxon>Pseudomonadati</taxon>
        <taxon>Pseudomonadota</taxon>
        <taxon>Gammaproteobacteria</taxon>
        <taxon>Alteromonadales</taxon>
        <taxon>Alteromonadaceae</taxon>
        <taxon>Paraglaciecola</taxon>
    </lineage>
</organism>
<comment type="caution">
    <text evidence="4">The sequence shown here is derived from an EMBL/GenBank/DDBJ whole genome shotgun (WGS) entry which is preliminary data.</text>
</comment>
<sequence>MSRIITFGTFDVLHIGHIRLLKRAKSFGSHLIVGVSSDELNVSKKGRAPVYPLNSRLEILSSLRFVDDVFVEDSLELKAEYIKSTNADILVMGDDWQGRFDHLNEYCKVVYLPRTPSISTTEVIEIIKESM</sequence>
<dbReference type="GO" id="GO:0047348">
    <property type="term" value="F:glycerol-3-phosphate cytidylyltransferase activity"/>
    <property type="evidence" value="ECO:0007669"/>
    <property type="project" value="UniProtKB-EC"/>
</dbReference>
<dbReference type="AlphaFoldDB" id="K6YUT6"/>
<feature type="domain" description="Cytidyltransferase-like" evidence="3">
    <location>
        <begin position="5"/>
        <end position="125"/>
    </location>
</feature>
<dbReference type="InterPro" id="IPR014729">
    <property type="entry name" value="Rossmann-like_a/b/a_fold"/>
</dbReference>
<evidence type="ECO:0000313" key="5">
    <source>
        <dbReference type="Proteomes" id="UP000006327"/>
    </source>
</evidence>
<name>K6YUT6_9ALTE</name>
<dbReference type="PANTHER" id="PTHR43793">
    <property type="entry name" value="FAD SYNTHASE"/>
    <property type="match status" value="1"/>
</dbReference>
<evidence type="ECO:0000259" key="3">
    <source>
        <dbReference type="Pfam" id="PF01467"/>
    </source>
</evidence>
<dbReference type="RefSeq" id="WP_007625394.1">
    <property type="nucleotide sequence ID" value="NZ_BAEO01000065.1"/>
</dbReference>